<dbReference type="Proteomes" id="UP000289316">
    <property type="component" value="Unassembled WGS sequence"/>
</dbReference>
<comment type="caution">
    <text evidence="1">The sequence shown here is derived from an EMBL/GenBank/DDBJ whole genome shotgun (WGS) entry which is preliminary data.</text>
</comment>
<sequence>MGDSRYIYLEYVLEERELFKEILALKEEAMQNKRAIKENDREIRIWRNAIKKKLREHPQENVHEADITSINFDIRRIESPVLRLNTVNYHEIRQQCRQGIKRIDSLIEQIDSLDKEQIQNAHIVKKELRTSGAVMRRNMTLINSFGRKKEKQTLDEDKLKTIIDTLNSYAGVDDVDQLYLLSRSFDGNEVNIKFTPNMAEIKRILKKGDRGEYYPDIPFEKVFDLEFKYGETGMKAIDFAEEIYHELDEAKDLFENDPKYWSSYAANSEIQLHAVPKVTELTFSDHGIIPEGIRDELTSYSNGVFANTFENISRINEICNTYKLPNIEFQAIPKDQANQISKDKIMQLTNTLEKFKRKRTKLGMLITVRESAIRLLKAQDKSYVALNNAYESFERDVGILNSWLSKRWYQLGGKPRNDTAYNGRGNASAWGNKKWY</sequence>
<evidence type="ECO:0000313" key="1">
    <source>
        <dbReference type="EMBL" id="RXV74993.1"/>
    </source>
</evidence>
<dbReference type="OrthoDB" id="9978140at2"/>
<dbReference type="RefSeq" id="WP_129303215.1">
    <property type="nucleotide sequence ID" value="NZ_QZFR01000013.1"/>
</dbReference>
<dbReference type="AlphaFoldDB" id="A0A4Q2AXC6"/>
<reference evidence="1 2" key="1">
    <citation type="submission" date="2018-09" db="EMBL/GenBank/DDBJ databases">
        <title>Murine metabolic-syndrome-specific gut microbial biobank.</title>
        <authorList>
            <person name="Liu C."/>
        </authorList>
    </citation>
    <scope>NUCLEOTIDE SEQUENCE [LARGE SCALE GENOMIC DNA]</scope>
    <source>
        <strain evidence="1 2">C-30</strain>
    </source>
</reference>
<protein>
    <submittedName>
        <fullName evidence="1">Uncharacterized protein</fullName>
    </submittedName>
</protein>
<dbReference type="EMBL" id="QZFR01000013">
    <property type="protein sequence ID" value="RXV74993.1"/>
    <property type="molecule type" value="Genomic_DNA"/>
</dbReference>
<gene>
    <name evidence="1" type="ORF">D6C19_02945</name>
</gene>
<organism evidence="1 2">
    <name type="scientific">Ligilactobacillus murinus</name>
    <dbReference type="NCBI Taxonomy" id="1622"/>
    <lineage>
        <taxon>Bacteria</taxon>
        <taxon>Bacillati</taxon>
        <taxon>Bacillota</taxon>
        <taxon>Bacilli</taxon>
        <taxon>Lactobacillales</taxon>
        <taxon>Lactobacillaceae</taxon>
        <taxon>Ligilactobacillus</taxon>
    </lineage>
</organism>
<proteinExistence type="predicted"/>
<accession>A0A4Q2AXC6</accession>
<evidence type="ECO:0000313" key="2">
    <source>
        <dbReference type="Proteomes" id="UP000289316"/>
    </source>
</evidence>
<name>A0A4Q2AXC6_9LACO</name>